<feature type="transmembrane region" description="Helical" evidence="1">
    <location>
        <begin position="88"/>
        <end position="107"/>
    </location>
</feature>
<accession>A0A1H1I110</accession>
<reference evidence="2 4" key="1">
    <citation type="submission" date="2016-10" db="EMBL/GenBank/DDBJ databases">
        <authorList>
            <person name="Varghese N."/>
            <person name="Submissions S."/>
        </authorList>
    </citation>
    <scope>NUCLEOTIDE SEQUENCE [LARGE SCALE GENOMIC DNA]</scope>
    <source>
        <strain evidence="2 4">BS2976</strain>
    </source>
</reference>
<evidence type="ECO:0000256" key="1">
    <source>
        <dbReference type="SAM" id="Phobius"/>
    </source>
</evidence>
<dbReference type="EMBL" id="VFES01000008">
    <property type="protein sequence ID" value="TWR65863.1"/>
    <property type="molecule type" value="Genomic_DNA"/>
</dbReference>
<keyword evidence="4" id="KW-1185">Reference proteome</keyword>
<evidence type="ECO:0000313" key="5">
    <source>
        <dbReference type="Proteomes" id="UP000317267"/>
    </source>
</evidence>
<dbReference type="RefSeq" id="WP_090406277.1">
    <property type="nucleotide sequence ID" value="NZ_FNKM01000002.1"/>
</dbReference>
<evidence type="ECO:0000313" key="3">
    <source>
        <dbReference type="EMBL" id="TWR65863.1"/>
    </source>
</evidence>
<feature type="transmembrane region" description="Helical" evidence="1">
    <location>
        <begin position="114"/>
        <end position="133"/>
    </location>
</feature>
<name>A0A1H1I110_9PSED</name>
<feature type="transmembrane region" description="Helical" evidence="1">
    <location>
        <begin position="139"/>
        <end position="156"/>
    </location>
</feature>
<dbReference type="OrthoDB" id="7027615at2"/>
<organism evidence="3 5">
    <name type="scientific">Pseudomonas grimontii</name>
    <dbReference type="NCBI Taxonomy" id="129847"/>
    <lineage>
        <taxon>Bacteria</taxon>
        <taxon>Pseudomonadati</taxon>
        <taxon>Pseudomonadota</taxon>
        <taxon>Gammaproteobacteria</taxon>
        <taxon>Pseudomonadales</taxon>
        <taxon>Pseudomonadaceae</taxon>
        <taxon>Pseudomonas</taxon>
    </lineage>
</organism>
<keyword evidence="1" id="KW-0812">Transmembrane</keyword>
<dbReference type="AlphaFoldDB" id="A0A1H1I110"/>
<dbReference type="Proteomes" id="UP000198740">
    <property type="component" value="Unassembled WGS sequence"/>
</dbReference>
<proteinExistence type="predicted"/>
<comment type="caution">
    <text evidence="3">The sequence shown here is derived from an EMBL/GenBank/DDBJ whole genome shotgun (WGS) entry which is preliminary data.</text>
</comment>
<evidence type="ECO:0000313" key="2">
    <source>
        <dbReference type="EMBL" id="SDR31343.1"/>
    </source>
</evidence>
<keyword evidence="1" id="KW-0472">Membrane</keyword>
<sequence length="190" mass="21980">MKKQRALKALEKLGHDTSVSLPDWKTMSGKDFFYSIFYIEDPRPWRKRYMPVIGGWMLAGCFSIALTGVLIMVTYLSGAPEASTLRNWFFGAVAISAVFSIAQFEVLYGRIHWVWINVAIYLLCLLISLPAILWRPNTYLYALALLCPLVGLLILNSNRCRELRQKSVELRHKRLAIIATLKQQGRWKWW</sequence>
<keyword evidence="1" id="KW-1133">Transmembrane helix</keyword>
<reference evidence="3 5" key="2">
    <citation type="submission" date="2019-06" db="EMBL/GenBank/DDBJ databases">
        <title>Pseudomonas bimorpha sp. nov. isolated from bovine raw milk and skim milk concentrate.</title>
        <authorList>
            <person name="Hofmann K."/>
            <person name="Huptas C."/>
            <person name="Doll E."/>
            <person name="Scherer S."/>
            <person name="Wenning M."/>
        </authorList>
    </citation>
    <scope>NUCLEOTIDE SEQUENCE [LARGE SCALE GENOMIC DNA]</scope>
    <source>
        <strain evidence="3 5">DSM 17515</strain>
    </source>
</reference>
<evidence type="ECO:0000313" key="4">
    <source>
        <dbReference type="Proteomes" id="UP000198740"/>
    </source>
</evidence>
<dbReference type="EMBL" id="FNKM01000002">
    <property type="protein sequence ID" value="SDR31343.1"/>
    <property type="molecule type" value="Genomic_DNA"/>
</dbReference>
<dbReference type="Proteomes" id="UP000317267">
    <property type="component" value="Unassembled WGS sequence"/>
</dbReference>
<feature type="transmembrane region" description="Helical" evidence="1">
    <location>
        <begin position="53"/>
        <end position="76"/>
    </location>
</feature>
<protein>
    <submittedName>
        <fullName evidence="3">Uncharacterized protein</fullName>
    </submittedName>
</protein>
<gene>
    <name evidence="3" type="ORF">FIV39_14920</name>
    <name evidence="2" type="ORF">SAMN04490186_5006</name>
</gene>